<evidence type="ECO:0000256" key="1">
    <source>
        <dbReference type="SAM" id="MobiDB-lite"/>
    </source>
</evidence>
<gene>
    <name evidence="2" type="ORF">QBC47DRAFT_174297</name>
</gene>
<accession>A0AAJ0BHM9</accession>
<feature type="region of interest" description="Disordered" evidence="1">
    <location>
        <begin position="295"/>
        <end position="315"/>
    </location>
</feature>
<evidence type="ECO:0000313" key="2">
    <source>
        <dbReference type="EMBL" id="KAK1757012.1"/>
    </source>
</evidence>
<evidence type="ECO:0000313" key="3">
    <source>
        <dbReference type="Proteomes" id="UP001239445"/>
    </source>
</evidence>
<organism evidence="2 3">
    <name type="scientific">Echria macrotheca</name>
    <dbReference type="NCBI Taxonomy" id="438768"/>
    <lineage>
        <taxon>Eukaryota</taxon>
        <taxon>Fungi</taxon>
        <taxon>Dikarya</taxon>
        <taxon>Ascomycota</taxon>
        <taxon>Pezizomycotina</taxon>
        <taxon>Sordariomycetes</taxon>
        <taxon>Sordariomycetidae</taxon>
        <taxon>Sordariales</taxon>
        <taxon>Schizotheciaceae</taxon>
        <taxon>Echria</taxon>
    </lineage>
</organism>
<comment type="caution">
    <text evidence="2">The sequence shown here is derived from an EMBL/GenBank/DDBJ whole genome shotgun (WGS) entry which is preliminary data.</text>
</comment>
<sequence>MSDMIQSVRTVAETADRNALVKEEEAIEVASQWAQERLDNFLSQVEANGSDHKLLKISYIISRRTSVDVFTGKSSDIGPFAEDLIKKLTSGGENIMNGLSSLAGTLLSKLFGSASGSAQSERIYEVTFDELGGLNRLDAYFFCYRFASSGITNFSKAVIGTCIVRSAAEMVDDNAYRVVLTSSATLKPPQRESIADRMIEVAKNQVSAVDGEPGNALMGLPEARATLAKVIGEGVATSDQYLERKAAKGAGFRSAHSEKSADAAAGELADGIATFRTIDEKEAARKMKNLQLEQTQKAFEEGQKPANGTKAIASS</sequence>
<proteinExistence type="predicted"/>
<dbReference type="AlphaFoldDB" id="A0AAJ0BHM9"/>
<keyword evidence="3" id="KW-1185">Reference proteome</keyword>
<reference evidence="2" key="1">
    <citation type="submission" date="2023-06" db="EMBL/GenBank/DDBJ databases">
        <title>Genome-scale phylogeny and comparative genomics of the fungal order Sordariales.</title>
        <authorList>
            <consortium name="Lawrence Berkeley National Laboratory"/>
            <person name="Hensen N."/>
            <person name="Bonometti L."/>
            <person name="Westerberg I."/>
            <person name="Brannstrom I.O."/>
            <person name="Guillou S."/>
            <person name="Cros-Aarteil S."/>
            <person name="Calhoun S."/>
            <person name="Haridas S."/>
            <person name="Kuo A."/>
            <person name="Mondo S."/>
            <person name="Pangilinan J."/>
            <person name="Riley R."/>
            <person name="Labutti K."/>
            <person name="Andreopoulos B."/>
            <person name="Lipzen A."/>
            <person name="Chen C."/>
            <person name="Yanf M."/>
            <person name="Daum C."/>
            <person name="Ng V."/>
            <person name="Clum A."/>
            <person name="Steindorff A."/>
            <person name="Ohm R."/>
            <person name="Martin F."/>
            <person name="Silar P."/>
            <person name="Natvig D."/>
            <person name="Lalanne C."/>
            <person name="Gautier V."/>
            <person name="Ament-Velasquez S.L."/>
            <person name="Kruys A."/>
            <person name="Hutchinson M.I."/>
            <person name="Powell A.J."/>
            <person name="Barry K."/>
            <person name="Miller A.N."/>
            <person name="Grigoriev I.V."/>
            <person name="Debuchy R."/>
            <person name="Gladieux P."/>
            <person name="Thoren M.H."/>
            <person name="Johannesson H."/>
        </authorList>
    </citation>
    <scope>NUCLEOTIDE SEQUENCE</scope>
    <source>
        <strain evidence="2">PSN4</strain>
    </source>
</reference>
<protein>
    <submittedName>
        <fullName evidence="2">Uncharacterized protein</fullName>
    </submittedName>
</protein>
<name>A0AAJ0BHM9_9PEZI</name>
<dbReference type="EMBL" id="MU839831">
    <property type="protein sequence ID" value="KAK1757012.1"/>
    <property type="molecule type" value="Genomic_DNA"/>
</dbReference>
<dbReference type="Proteomes" id="UP001239445">
    <property type="component" value="Unassembled WGS sequence"/>
</dbReference>